<evidence type="ECO:0000256" key="1">
    <source>
        <dbReference type="ARBA" id="ARBA00023284"/>
    </source>
</evidence>
<protein>
    <submittedName>
        <fullName evidence="3">Uncharacterized protein</fullName>
    </submittedName>
</protein>
<organism evidence="3 4">
    <name type="scientific">Paramuricea clavata</name>
    <name type="common">Red gorgonian</name>
    <name type="synonym">Violescent sea-whip</name>
    <dbReference type="NCBI Taxonomy" id="317549"/>
    <lineage>
        <taxon>Eukaryota</taxon>
        <taxon>Metazoa</taxon>
        <taxon>Cnidaria</taxon>
        <taxon>Anthozoa</taxon>
        <taxon>Octocorallia</taxon>
        <taxon>Malacalcyonacea</taxon>
        <taxon>Plexauridae</taxon>
        <taxon>Paramuricea</taxon>
    </lineage>
</organism>
<dbReference type="GO" id="GO:0005794">
    <property type="term" value="C:Golgi apparatus"/>
    <property type="evidence" value="ECO:0007669"/>
    <property type="project" value="TreeGrafter"/>
</dbReference>
<comment type="caution">
    <text evidence="3">The sequence shown here is derived from an EMBL/GenBank/DDBJ whole genome shotgun (WGS) entry which is preliminary data.</text>
</comment>
<feature type="compositionally biased region" description="Basic and acidic residues" evidence="2">
    <location>
        <begin position="87"/>
        <end position="96"/>
    </location>
</feature>
<dbReference type="NCBIfam" id="TIGR02174">
    <property type="entry name" value="CXXU_selWTH"/>
    <property type="match status" value="1"/>
</dbReference>
<keyword evidence="4" id="KW-1185">Reference proteome</keyword>
<name>A0A7D9I5V9_PARCT</name>
<proteinExistence type="predicted"/>
<dbReference type="InterPro" id="IPR052674">
    <property type="entry name" value="SelWTH-like"/>
</dbReference>
<dbReference type="OrthoDB" id="1933874at2759"/>
<evidence type="ECO:0000313" key="4">
    <source>
        <dbReference type="Proteomes" id="UP001152795"/>
    </source>
</evidence>
<keyword evidence="1" id="KW-0676">Redox-active center</keyword>
<evidence type="ECO:0000256" key="2">
    <source>
        <dbReference type="SAM" id="MobiDB-lite"/>
    </source>
</evidence>
<feature type="compositionally biased region" description="Basic and acidic residues" evidence="2">
    <location>
        <begin position="64"/>
        <end position="79"/>
    </location>
</feature>
<evidence type="ECO:0000313" key="3">
    <source>
        <dbReference type="EMBL" id="CAB4002346.1"/>
    </source>
</evidence>
<feature type="region of interest" description="Disordered" evidence="2">
    <location>
        <begin position="1"/>
        <end position="96"/>
    </location>
</feature>
<dbReference type="PANTHER" id="PTHR33638:SF1">
    <property type="entry name" value="SELENOPROTEIN H"/>
    <property type="match status" value="1"/>
</dbReference>
<dbReference type="Proteomes" id="UP001152795">
    <property type="component" value="Unassembled WGS sequence"/>
</dbReference>
<accession>A0A7D9I5V9</accession>
<dbReference type="Gene3D" id="3.40.30.10">
    <property type="entry name" value="Glutaredoxin"/>
    <property type="match status" value="1"/>
</dbReference>
<sequence>MARKKQTRRAAKNKHFQAKKAADKDENKAEAKDSKEDVNSEVSVGEIATVSSQNSETAAAAGHVENETGPDLKRKREAGSDVDSNDEDSKKIKGKEEKRVCNEISIRIERWNADQLCEELKEAFPDIQVEVNPQKPRSKSFEVMLSKDDGTEIMLWSGIKKGPPRKLKFPESQSIVSGIQEQLDM</sequence>
<dbReference type="AlphaFoldDB" id="A0A7D9I5V9"/>
<gene>
    <name evidence="3" type="ORF">PACLA_8A032011</name>
</gene>
<dbReference type="InterPro" id="IPR011893">
    <property type="entry name" value="Selenoprotein_Rdx-typ"/>
</dbReference>
<dbReference type="PANTHER" id="PTHR33638">
    <property type="entry name" value="SELENOPROTEIN H"/>
    <property type="match status" value="1"/>
</dbReference>
<reference evidence="3" key="1">
    <citation type="submission" date="2020-04" db="EMBL/GenBank/DDBJ databases">
        <authorList>
            <person name="Alioto T."/>
            <person name="Alioto T."/>
            <person name="Gomez Garrido J."/>
        </authorList>
    </citation>
    <scope>NUCLEOTIDE SEQUENCE</scope>
    <source>
        <strain evidence="3">A484AB</strain>
    </source>
</reference>
<feature type="compositionally biased region" description="Basic residues" evidence="2">
    <location>
        <begin position="1"/>
        <end position="18"/>
    </location>
</feature>
<feature type="compositionally biased region" description="Basic and acidic residues" evidence="2">
    <location>
        <begin position="20"/>
        <end position="38"/>
    </location>
</feature>
<dbReference type="EMBL" id="CACRXK020004327">
    <property type="protein sequence ID" value="CAB4002346.1"/>
    <property type="molecule type" value="Genomic_DNA"/>
</dbReference>